<reference evidence="2" key="2">
    <citation type="submission" date="2023-02" db="EMBL/GenBank/DDBJ databases">
        <authorList>
            <person name="Swenson N.G."/>
            <person name="Wegrzyn J.L."/>
            <person name="Mcevoy S.L."/>
        </authorList>
    </citation>
    <scope>NUCLEOTIDE SEQUENCE</scope>
    <source>
        <strain evidence="2">91603</strain>
        <tissue evidence="2">Leaf</tissue>
    </source>
</reference>
<dbReference type="AlphaFoldDB" id="A0AAD5IVZ0"/>
<evidence type="ECO:0000259" key="1">
    <source>
        <dbReference type="Pfam" id="PF04937"/>
    </source>
</evidence>
<comment type="caution">
    <text evidence="2">The sequence shown here is derived from an EMBL/GenBank/DDBJ whole genome shotgun (WGS) entry which is preliminary data.</text>
</comment>
<dbReference type="PANTHER" id="PTHR32166:SF81">
    <property type="entry name" value="OS06G0658400 PROTEIN"/>
    <property type="match status" value="1"/>
</dbReference>
<organism evidence="2 3">
    <name type="scientific">Acer negundo</name>
    <name type="common">Box elder</name>
    <dbReference type="NCBI Taxonomy" id="4023"/>
    <lineage>
        <taxon>Eukaryota</taxon>
        <taxon>Viridiplantae</taxon>
        <taxon>Streptophyta</taxon>
        <taxon>Embryophyta</taxon>
        <taxon>Tracheophyta</taxon>
        <taxon>Spermatophyta</taxon>
        <taxon>Magnoliopsida</taxon>
        <taxon>eudicotyledons</taxon>
        <taxon>Gunneridae</taxon>
        <taxon>Pentapetalae</taxon>
        <taxon>rosids</taxon>
        <taxon>malvids</taxon>
        <taxon>Sapindales</taxon>
        <taxon>Sapindaceae</taxon>
        <taxon>Hippocastanoideae</taxon>
        <taxon>Acereae</taxon>
        <taxon>Acer</taxon>
    </lineage>
</organism>
<name>A0AAD5IVZ0_ACENE</name>
<reference evidence="2" key="1">
    <citation type="journal article" date="2022" name="Plant J.">
        <title>Strategies of tolerance reflected in two North American maple genomes.</title>
        <authorList>
            <person name="McEvoy S.L."/>
            <person name="Sezen U.U."/>
            <person name="Trouern-Trend A."/>
            <person name="McMahon S.M."/>
            <person name="Schaberg P.G."/>
            <person name="Yang J."/>
            <person name="Wegrzyn J.L."/>
            <person name="Swenson N.G."/>
        </authorList>
    </citation>
    <scope>NUCLEOTIDE SEQUENCE</scope>
    <source>
        <strain evidence="2">91603</strain>
    </source>
</reference>
<evidence type="ECO:0000313" key="3">
    <source>
        <dbReference type="Proteomes" id="UP001064489"/>
    </source>
</evidence>
<evidence type="ECO:0000313" key="2">
    <source>
        <dbReference type="EMBL" id="KAI9177621.1"/>
    </source>
</evidence>
<protein>
    <recommendedName>
        <fullName evidence="1">DUF659 domain-containing protein</fullName>
    </recommendedName>
</protein>
<dbReference type="PANTHER" id="PTHR32166">
    <property type="entry name" value="OSJNBA0013A04.12 PROTEIN"/>
    <property type="match status" value="1"/>
</dbReference>
<gene>
    <name evidence="2" type="ORF">LWI28_017429</name>
</gene>
<keyword evidence="3" id="KW-1185">Reference proteome</keyword>
<dbReference type="InterPro" id="IPR007021">
    <property type="entry name" value="DUF659"/>
</dbReference>
<feature type="domain" description="DUF659" evidence="1">
    <location>
        <begin position="151"/>
        <end position="232"/>
    </location>
</feature>
<accession>A0AAD5IVZ0</accession>
<proteinExistence type="predicted"/>
<dbReference type="Pfam" id="PF04937">
    <property type="entry name" value="DUF659"/>
    <property type="match status" value="1"/>
</dbReference>
<dbReference type="Proteomes" id="UP001064489">
    <property type="component" value="Chromosome 5"/>
</dbReference>
<sequence length="235" mass="25901">MSDNIPISSDSIGTANIASVNETGSGSATTLNDQAPLWKYDTKLDKMGKVEGAKIRVTLSLPRHALLPNTSSHDKIIGSSDSSNLPSHELKKRKGMSGPLEKAFNIGAREKLDGEIAKIFYTGSLSFHFARNPYYVRAFTNALPGYVPSGYNALRTTLLQKEKSNIERLLVPIKGTWKTNGVSLCSDGWTDVQRKPLINIMVVCESGPMFLKVVNCERNQKDKHFISNMLVDSIR</sequence>
<dbReference type="EMBL" id="JAJSOW010000102">
    <property type="protein sequence ID" value="KAI9177621.1"/>
    <property type="molecule type" value="Genomic_DNA"/>
</dbReference>